<dbReference type="Proteomes" id="UP000666369">
    <property type="component" value="Unassembled WGS sequence"/>
</dbReference>
<name>A0ABX0FPE3_9BURK</name>
<dbReference type="InterPro" id="IPR003593">
    <property type="entry name" value="AAA+_ATPase"/>
</dbReference>
<dbReference type="EMBL" id="JAADJT010000009">
    <property type="protein sequence ID" value="NGZ86499.1"/>
    <property type="molecule type" value="Genomic_DNA"/>
</dbReference>
<dbReference type="GO" id="GO:0005524">
    <property type="term" value="F:ATP binding"/>
    <property type="evidence" value="ECO:0007669"/>
    <property type="project" value="UniProtKB-KW"/>
</dbReference>
<accession>A0ABX0FPE3</accession>
<organism evidence="3 4">
    <name type="scientific">Duganella aceris</name>
    <dbReference type="NCBI Taxonomy" id="2703883"/>
    <lineage>
        <taxon>Bacteria</taxon>
        <taxon>Pseudomonadati</taxon>
        <taxon>Pseudomonadota</taxon>
        <taxon>Betaproteobacteria</taxon>
        <taxon>Burkholderiales</taxon>
        <taxon>Oxalobacteraceae</taxon>
        <taxon>Telluria group</taxon>
        <taxon>Duganella</taxon>
    </lineage>
</organism>
<dbReference type="SUPFAM" id="SSF52540">
    <property type="entry name" value="P-loop containing nucleoside triphosphate hydrolases"/>
    <property type="match status" value="1"/>
</dbReference>
<feature type="domain" description="AAA+ ATPase" evidence="2">
    <location>
        <begin position="167"/>
        <end position="359"/>
    </location>
</feature>
<keyword evidence="3" id="KW-0067">ATP-binding</keyword>
<reference evidence="4" key="1">
    <citation type="submission" date="2023-07" db="EMBL/GenBank/DDBJ databases">
        <title>Duganella aceri sp. nov., isolated from tree sap.</title>
        <authorList>
            <person name="Kim I.S."/>
        </authorList>
    </citation>
    <scope>NUCLEOTIDE SEQUENCE [LARGE SCALE GENOMIC DNA]</scope>
    <source>
        <strain evidence="4">SAP-35</strain>
    </source>
</reference>
<dbReference type="SMART" id="SM00382">
    <property type="entry name" value="AAA"/>
    <property type="match status" value="1"/>
</dbReference>
<dbReference type="SUPFAM" id="SSF46785">
    <property type="entry name" value="Winged helix' DNA-binding domain"/>
    <property type="match status" value="1"/>
</dbReference>
<dbReference type="InterPro" id="IPR036390">
    <property type="entry name" value="WH_DNA-bd_sf"/>
</dbReference>
<evidence type="ECO:0000313" key="4">
    <source>
        <dbReference type="Proteomes" id="UP000666369"/>
    </source>
</evidence>
<dbReference type="Gene3D" id="3.40.50.300">
    <property type="entry name" value="P-loop containing nucleotide triphosphate hydrolases"/>
    <property type="match status" value="1"/>
</dbReference>
<protein>
    <submittedName>
        <fullName evidence="3">ATP-binding protein</fullName>
    </submittedName>
</protein>
<dbReference type="InterPro" id="IPR027417">
    <property type="entry name" value="P-loop_NTPase"/>
</dbReference>
<proteinExistence type="predicted"/>
<dbReference type="RefSeq" id="WP_166106344.1">
    <property type="nucleotide sequence ID" value="NZ_JAADJT010000009.1"/>
</dbReference>
<keyword evidence="1" id="KW-0238">DNA-binding</keyword>
<sequence>MHADSGSSVATVETTLPAEARAPRSLDETGLPFLFLVELVAKVLFQRGQVRLPELATHLKLSISVITPLVTHLRNEKLCEVTRSGHSGTDADLTYHLTDAGAQRAIACLSRNSYAGPAPVTLAAYVAQVDAQSVRNLHVTRDHVRAAYHDVVASPGVLDQMGAAMNSGRAVFIYGQAGSGKTFLAERLCGLLHGAIAVPYAIMIDGEVVPFYDPVQHRPAAGADPTDTGDSLRALDARWVRGLQRPTALTGGELTLEMLDLRFDANTRLYQAPPHLKANNGIFIIDDLGRQRCSPLELMNRWIVPMDRGVDYLSLHTGLVFQVPFDVVVVFSSNFLPERLSDGAFLRRLGYKIEVPPQTQAEYELLFRQACAQYGMAFDAAAFAYLLSEHHAKEDTPMLACYPRDLVRQVRDLARYESAPAQLDRRSIDWAWNNYFAGAGARRVADQQKKERERRDHTTPG</sequence>
<gene>
    <name evidence="3" type="ORF">GW587_19835</name>
</gene>
<keyword evidence="3" id="KW-0547">Nucleotide-binding</keyword>
<evidence type="ECO:0000256" key="1">
    <source>
        <dbReference type="ARBA" id="ARBA00023125"/>
    </source>
</evidence>
<evidence type="ECO:0000313" key="3">
    <source>
        <dbReference type="EMBL" id="NGZ86499.1"/>
    </source>
</evidence>
<evidence type="ECO:0000259" key="2">
    <source>
        <dbReference type="SMART" id="SM00382"/>
    </source>
</evidence>
<comment type="caution">
    <text evidence="3">The sequence shown here is derived from an EMBL/GenBank/DDBJ whole genome shotgun (WGS) entry which is preliminary data.</text>
</comment>
<keyword evidence="4" id="KW-1185">Reference proteome</keyword>